<dbReference type="InterPro" id="IPR043993">
    <property type="entry name" value="T4SS_pilin"/>
</dbReference>
<protein>
    <submittedName>
        <fullName evidence="2">Uncharacterized protein</fullName>
    </submittedName>
</protein>
<evidence type="ECO:0000256" key="1">
    <source>
        <dbReference type="SAM" id="Phobius"/>
    </source>
</evidence>
<keyword evidence="1" id="KW-0812">Transmembrane</keyword>
<proteinExistence type="predicted"/>
<dbReference type="EMBL" id="MHNI01000018">
    <property type="protein sequence ID" value="OGZ42484.1"/>
    <property type="molecule type" value="Genomic_DNA"/>
</dbReference>
<name>A0A1G2FWM2_9BACT</name>
<keyword evidence="1" id="KW-0472">Membrane</keyword>
<keyword evidence="1" id="KW-1133">Transmembrane helix</keyword>
<evidence type="ECO:0000313" key="3">
    <source>
        <dbReference type="Proteomes" id="UP000176700"/>
    </source>
</evidence>
<dbReference type="Proteomes" id="UP000176700">
    <property type="component" value="Unassembled WGS sequence"/>
</dbReference>
<comment type="caution">
    <text evidence="2">The sequence shown here is derived from an EMBL/GenBank/DDBJ whole genome shotgun (WGS) entry which is preliminary data.</text>
</comment>
<gene>
    <name evidence="2" type="ORF">A2W41_03835</name>
</gene>
<organism evidence="2 3">
    <name type="scientific">Candidatus Ryanbacteria bacterium RIFCSPHIGHO2_01_45_13</name>
    <dbReference type="NCBI Taxonomy" id="1802112"/>
    <lineage>
        <taxon>Bacteria</taxon>
        <taxon>Candidatus Ryaniibacteriota</taxon>
    </lineage>
</organism>
<dbReference type="AlphaFoldDB" id="A0A1G2FWM2"/>
<feature type="transmembrane region" description="Helical" evidence="1">
    <location>
        <begin position="64"/>
        <end position="90"/>
    </location>
</feature>
<feature type="transmembrane region" description="Helical" evidence="1">
    <location>
        <begin position="102"/>
        <end position="123"/>
    </location>
</feature>
<feature type="transmembrane region" description="Helical" evidence="1">
    <location>
        <begin position="20"/>
        <end position="44"/>
    </location>
</feature>
<dbReference type="Pfam" id="PF18895">
    <property type="entry name" value="T4SS_pilin"/>
    <property type="match status" value="1"/>
</dbReference>
<evidence type="ECO:0000313" key="2">
    <source>
        <dbReference type="EMBL" id="OGZ42484.1"/>
    </source>
</evidence>
<sequence>MNSKIKSVAPFVRYLLKYIVLSFILAPAYIPLNVYALAIINPLIMSSETGAPIESFTDFAEAVALGAARIAFPIAAIAIIVAGFLFITAGGNEEKIRRARKTFYWILIGTAVVVGAFVLAFAFKEFIENL</sequence>
<reference evidence="2 3" key="1">
    <citation type="journal article" date="2016" name="Nat. Commun.">
        <title>Thousands of microbial genomes shed light on interconnected biogeochemical processes in an aquifer system.</title>
        <authorList>
            <person name="Anantharaman K."/>
            <person name="Brown C.T."/>
            <person name="Hug L.A."/>
            <person name="Sharon I."/>
            <person name="Castelle C.J."/>
            <person name="Probst A.J."/>
            <person name="Thomas B.C."/>
            <person name="Singh A."/>
            <person name="Wilkins M.J."/>
            <person name="Karaoz U."/>
            <person name="Brodie E.L."/>
            <person name="Williams K.H."/>
            <person name="Hubbard S.S."/>
            <person name="Banfield J.F."/>
        </authorList>
    </citation>
    <scope>NUCLEOTIDE SEQUENCE [LARGE SCALE GENOMIC DNA]</scope>
</reference>
<accession>A0A1G2FWM2</accession>